<evidence type="ECO:0000256" key="1">
    <source>
        <dbReference type="ARBA" id="ARBA00007469"/>
    </source>
</evidence>
<dbReference type="Gene3D" id="3.90.730.10">
    <property type="entry name" value="Ribonuclease T2-like"/>
    <property type="match status" value="1"/>
</dbReference>
<dbReference type="InterPro" id="IPR018188">
    <property type="entry name" value="RNase_T2_His_AS_1"/>
</dbReference>
<dbReference type="PANTHER" id="PTHR11240">
    <property type="entry name" value="RIBONUCLEASE T2"/>
    <property type="match status" value="1"/>
</dbReference>
<comment type="caution">
    <text evidence="3">The sequence shown here is derived from an EMBL/GenBank/DDBJ whole genome shotgun (WGS) entry which is preliminary data.</text>
</comment>
<evidence type="ECO:0000313" key="4">
    <source>
        <dbReference type="Proteomes" id="UP000245539"/>
    </source>
</evidence>
<evidence type="ECO:0000313" key="3">
    <source>
        <dbReference type="EMBL" id="PWQ94822.1"/>
    </source>
</evidence>
<dbReference type="PROSITE" id="PS00530">
    <property type="entry name" value="RNASE_T2_1"/>
    <property type="match status" value="1"/>
</dbReference>
<dbReference type="GO" id="GO:0033897">
    <property type="term" value="F:ribonuclease T2 activity"/>
    <property type="evidence" value="ECO:0007669"/>
    <property type="project" value="InterPro"/>
</dbReference>
<dbReference type="OrthoDB" id="4720638at2"/>
<accession>A0A317CF87</accession>
<dbReference type="SUPFAM" id="SSF55895">
    <property type="entry name" value="Ribonuclease Rh-like"/>
    <property type="match status" value="1"/>
</dbReference>
<sequence length="336" mass="36792">MAGRTAAKRRNQITIIGRTLMNKKILGSLVLTVGFCWQSPLLASEKLDGTFTLTKNCNAYSSIRKQSNPVKLSVGEQYKVVAKNKASATHYRIVVSDSRSQNNWVAVECGSLDGKAAPVSTNTGGSSKDYLLALSWQPGFCLTHGSKKECKSGNSRSYSASHLSLHGLWPQPRDNAYCGVSETVRSIDRRGRWDLLKPLTLSATTKKELSKAMPGFASLLQRHEWVKHGTCYSKTAEEYYVDSVHLTKQVNLTSLDELITSKKGKKISLSEIQKNVAASLGKQAASRVALRCGRRNQITELWIGLRGDVKKTPIAALMAQGKAPQSNCKSGLVAKY</sequence>
<dbReference type="GO" id="GO:0003723">
    <property type="term" value="F:RNA binding"/>
    <property type="evidence" value="ECO:0007669"/>
    <property type="project" value="InterPro"/>
</dbReference>
<dbReference type="PROSITE" id="PS00531">
    <property type="entry name" value="RNASE_T2_2"/>
    <property type="match status" value="1"/>
</dbReference>
<dbReference type="GO" id="GO:0006401">
    <property type="term" value="P:RNA catabolic process"/>
    <property type="evidence" value="ECO:0007669"/>
    <property type="project" value="TreeGrafter"/>
</dbReference>
<evidence type="ECO:0000256" key="2">
    <source>
        <dbReference type="RuleBase" id="RU004328"/>
    </source>
</evidence>
<dbReference type="PANTHER" id="PTHR11240:SF22">
    <property type="entry name" value="RIBONUCLEASE T2"/>
    <property type="match status" value="1"/>
</dbReference>
<reference evidence="3 4" key="1">
    <citation type="submission" date="2018-05" db="EMBL/GenBank/DDBJ databases">
        <title>Leucothrix arctica sp. nov., isolated from Arctic seawater.</title>
        <authorList>
            <person name="Choi A."/>
            <person name="Baek K."/>
        </authorList>
    </citation>
    <scope>NUCLEOTIDE SEQUENCE [LARGE SCALE GENOMIC DNA]</scope>
    <source>
        <strain evidence="3 4">JCM 18388</strain>
    </source>
</reference>
<dbReference type="EMBL" id="QGKM01000053">
    <property type="protein sequence ID" value="PWQ94822.1"/>
    <property type="molecule type" value="Genomic_DNA"/>
</dbReference>
<dbReference type="InterPro" id="IPR036430">
    <property type="entry name" value="RNase_T2-like_sf"/>
</dbReference>
<dbReference type="AlphaFoldDB" id="A0A317CF87"/>
<proteinExistence type="inferred from homology"/>
<name>A0A317CF87_9GAMM</name>
<protein>
    <submittedName>
        <fullName evidence="3">Uncharacterized protein</fullName>
    </submittedName>
</protein>
<dbReference type="InterPro" id="IPR001568">
    <property type="entry name" value="RNase_T2-like"/>
</dbReference>
<dbReference type="InterPro" id="IPR033130">
    <property type="entry name" value="RNase_T2_His_AS_2"/>
</dbReference>
<gene>
    <name evidence="3" type="ORF">DKW60_16410</name>
</gene>
<dbReference type="Proteomes" id="UP000245539">
    <property type="component" value="Unassembled WGS sequence"/>
</dbReference>
<keyword evidence="4" id="KW-1185">Reference proteome</keyword>
<organism evidence="3 4">
    <name type="scientific">Leucothrix pacifica</name>
    <dbReference type="NCBI Taxonomy" id="1247513"/>
    <lineage>
        <taxon>Bacteria</taxon>
        <taxon>Pseudomonadati</taxon>
        <taxon>Pseudomonadota</taxon>
        <taxon>Gammaproteobacteria</taxon>
        <taxon>Thiotrichales</taxon>
        <taxon>Thiotrichaceae</taxon>
        <taxon>Leucothrix</taxon>
    </lineage>
</organism>
<dbReference type="Pfam" id="PF00445">
    <property type="entry name" value="Ribonuclease_T2"/>
    <property type="match status" value="1"/>
</dbReference>
<comment type="similarity">
    <text evidence="1 2">Belongs to the RNase T2 family.</text>
</comment>